<dbReference type="InterPro" id="IPR006119">
    <property type="entry name" value="Resolv_N"/>
</dbReference>
<dbReference type="PATRIC" id="fig|999408.3.peg.5748"/>
<dbReference type="AlphaFoldDB" id="A0A0E2HFV2"/>
<dbReference type="Pfam" id="PF00239">
    <property type="entry name" value="Resolvase"/>
    <property type="match status" value="1"/>
</dbReference>
<dbReference type="PANTHER" id="PTHR30461">
    <property type="entry name" value="DNA-INVERTASE FROM LAMBDOID PROPHAGE"/>
    <property type="match status" value="1"/>
</dbReference>
<dbReference type="HOGENOM" id="CLU_010686_0_5_9"/>
<feature type="domain" description="Recombinase" evidence="2">
    <location>
        <begin position="182"/>
        <end position="306"/>
    </location>
</feature>
<dbReference type="CDD" id="cd00338">
    <property type="entry name" value="Ser_Recombinase"/>
    <property type="match status" value="1"/>
</dbReference>
<evidence type="ECO:0000313" key="4">
    <source>
        <dbReference type="Proteomes" id="UP000013085"/>
    </source>
</evidence>
<evidence type="ECO:0000313" key="3">
    <source>
        <dbReference type="EMBL" id="ENZ07014.1"/>
    </source>
</evidence>
<dbReference type="GO" id="GO:0000150">
    <property type="term" value="F:DNA strand exchange activity"/>
    <property type="evidence" value="ECO:0007669"/>
    <property type="project" value="InterPro"/>
</dbReference>
<gene>
    <name evidence="3" type="ORF">HMPREF1090_05356</name>
</gene>
<dbReference type="Pfam" id="PF13408">
    <property type="entry name" value="Zn_ribbon_recom"/>
    <property type="match status" value="1"/>
</dbReference>
<dbReference type="InterPro" id="IPR036162">
    <property type="entry name" value="Resolvase-like_N_sf"/>
</dbReference>
<dbReference type="InterPro" id="IPR025827">
    <property type="entry name" value="Zn_ribbon_recom_dom"/>
</dbReference>
<dbReference type="SUPFAM" id="SSF53041">
    <property type="entry name" value="Resolvase-like"/>
    <property type="match status" value="1"/>
</dbReference>
<dbReference type="SMART" id="SM00857">
    <property type="entry name" value="Resolvase"/>
    <property type="match status" value="1"/>
</dbReference>
<organism evidence="3 4">
    <name type="scientific">[Clostridium] clostridioforme 90A8</name>
    <dbReference type="NCBI Taxonomy" id="999408"/>
    <lineage>
        <taxon>Bacteria</taxon>
        <taxon>Bacillati</taxon>
        <taxon>Bacillota</taxon>
        <taxon>Clostridia</taxon>
        <taxon>Lachnospirales</taxon>
        <taxon>Lachnospiraceae</taxon>
        <taxon>Enterocloster</taxon>
    </lineage>
</organism>
<dbReference type="PANTHER" id="PTHR30461:SF23">
    <property type="entry name" value="DNA RECOMBINASE-RELATED"/>
    <property type="match status" value="1"/>
</dbReference>
<dbReference type="Proteomes" id="UP000013085">
    <property type="component" value="Unassembled WGS sequence"/>
</dbReference>
<reference evidence="3 4" key="1">
    <citation type="submission" date="2013-01" db="EMBL/GenBank/DDBJ databases">
        <title>The Genome Sequence of Clostridium clostridioforme 90A8.</title>
        <authorList>
            <consortium name="The Broad Institute Genome Sequencing Platform"/>
            <person name="Earl A."/>
            <person name="Ward D."/>
            <person name="Feldgarden M."/>
            <person name="Gevers D."/>
            <person name="Courvalin P."/>
            <person name="Lambert T."/>
            <person name="Walker B."/>
            <person name="Young S.K."/>
            <person name="Zeng Q."/>
            <person name="Gargeya S."/>
            <person name="Fitzgerald M."/>
            <person name="Haas B."/>
            <person name="Abouelleil A."/>
            <person name="Alvarado L."/>
            <person name="Arachchi H.M."/>
            <person name="Berlin A.M."/>
            <person name="Chapman S.B."/>
            <person name="Dewar J."/>
            <person name="Goldberg J."/>
            <person name="Griggs A."/>
            <person name="Gujja S."/>
            <person name="Hansen M."/>
            <person name="Howarth C."/>
            <person name="Imamovic A."/>
            <person name="Larimer J."/>
            <person name="McCowan C."/>
            <person name="Murphy C."/>
            <person name="Neiman D."/>
            <person name="Pearson M."/>
            <person name="Priest M."/>
            <person name="Roberts A."/>
            <person name="Saif S."/>
            <person name="Shea T."/>
            <person name="Sisk P."/>
            <person name="Sykes S."/>
            <person name="Wortman J."/>
            <person name="Nusbaum C."/>
            <person name="Birren B."/>
        </authorList>
    </citation>
    <scope>NUCLEOTIDE SEQUENCE [LARGE SCALE GENOMIC DNA]</scope>
    <source>
        <strain evidence="3 4">90A8</strain>
    </source>
</reference>
<accession>A0A0E2HFV2</accession>
<dbReference type="EMBL" id="AGYR01000070">
    <property type="protein sequence ID" value="ENZ07014.1"/>
    <property type="molecule type" value="Genomic_DNA"/>
</dbReference>
<dbReference type="Gene3D" id="3.40.50.1390">
    <property type="entry name" value="Resolvase, N-terminal catalytic domain"/>
    <property type="match status" value="1"/>
</dbReference>
<evidence type="ECO:0000259" key="2">
    <source>
        <dbReference type="PROSITE" id="PS51737"/>
    </source>
</evidence>
<dbReference type="InterPro" id="IPR038109">
    <property type="entry name" value="DNA_bind_recomb_sf"/>
</dbReference>
<name>A0A0E2HFV2_9FIRM</name>
<evidence type="ECO:0000259" key="1">
    <source>
        <dbReference type="PROSITE" id="PS51736"/>
    </source>
</evidence>
<feature type="domain" description="Resolvase/invertase-type recombinase catalytic" evidence="1">
    <location>
        <begin position="25"/>
        <end position="172"/>
    </location>
</feature>
<dbReference type="Pfam" id="PF07508">
    <property type="entry name" value="Recombinase"/>
    <property type="match status" value="1"/>
</dbReference>
<dbReference type="Gene3D" id="3.90.1750.20">
    <property type="entry name" value="Putative Large Serine Recombinase, Chain B, Domain 2"/>
    <property type="match status" value="1"/>
</dbReference>
<sequence>MEVEIIKAKGAGEDTSTGRKIDRLRVAAYCRVSTDDEDQIKSYNSMVRYYTDLIKSNKQWVFAGVFADKAITGTKTDKREEFQLLIQECLSGNIDLVIAKSIPRFARNTLDTLKYVRMLRERNIAVYFEVEKINTLKDGEFLLTILSSVAQQEVENTSAYVKKGLKMKMKRGELVGFQGCLGYDYDVVTKSLSINEEGAETVRYIFDRYVAGAGSTMIARELNEQGIPTIKGNPWTSSSVMGIINNEKYKGDILLGKTFTVDPISKRRLENLGEEDRFYIKNHHEPIISEEKFARAQEIRERRNGGRKKGVAPGKREKFSRQYAFSCILECGFCGANLSRRRWHSSSKYTKTIWQCVESTKHGKRFCPDSKGIPEQVIEDAFIESYRMLCTDHKDVLEEFIKRVEKTLSEDSIEDKIEKLNRSVYNIQYKRKKLLENYLEGVVAKDIYEETDVGYEKKLSEAKTQLSMLEQQYDNEGSLQRRLADFRKALSKNQILEEFDRGIFESIIEKVIVGGYDENGEKDPYKIIFVYKTGFKNEIGNAKERFGKKSKAVEKAKEMCSHIVDEVKDVCSYVSDNTCGDGSIDAKARHIRGLETLDFRHFSASGSFESGRVDSRLAVTYQSAFEAKM</sequence>
<evidence type="ECO:0008006" key="5">
    <source>
        <dbReference type="Google" id="ProtNLM"/>
    </source>
</evidence>
<proteinExistence type="predicted"/>
<comment type="caution">
    <text evidence="3">The sequence shown here is derived from an EMBL/GenBank/DDBJ whole genome shotgun (WGS) entry which is preliminary data.</text>
</comment>
<dbReference type="PROSITE" id="PS51737">
    <property type="entry name" value="RECOMBINASE_DNA_BIND"/>
    <property type="match status" value="1"/>
</dbReference>
<dbReference type="PROSITE" id="PS51736">
    <property type="entry name" value="RECOMBINASES_3"/>
    <property type="match status" value="1"/>
</dbReference>
<dbReference type="InterPro" id="IPR050639">
    <property type="entry name" value="SSR_resolvase"/>
</dbReference>
<dbReference type="InterPro" id="IPR011109">
    <property type="entry name" value="DNA_bind_recombinase_dom"/>
</dbReference>
<dbReference type="RefSeq" id="WP_002594761.1">
    <property type="nucleotide sequence ID" value="NZ_KB850995.1"/>
</dbReference>
<dbReference type="GO" id="GO:0003677">
    <property type="term" value="F:DNA binding"/>
    <property type="evidence" value="ECO:0007669"/>
    <property type="project" value="InterPro"/>
</dbReference>
<protein>
    <recommendedName>
        <fullName evidence="5">Site-specific recombinase</fullName>
    </recommendedName>
</protein>